<dbReference type="InterPro" id="IPR036165">
    <property type="entry name" value="YefM-like_sf"/>
</dbReference>
<reference evidence="2 3" key="1">
    <citation type="submission" date="2020-08" db="EMBL/GenBank/DDBJ databases">
        <title>A Genomic Blueprint of the Chicken Gut Microbiome.</title>
        <authorList>
            <person name="Gilroy R."/>
            <person name="Ravi A."/>
            <person name="Getino M."/>
            <person name="Pursley I."/>
            <person name="Horton D.L."/>
            <person name="Alikhan N.-F."/>
            <person name="Baker D."/>
            <person name="Gharbi K."/>
            <person name="Hall N."/>
            <person name="Watson M."/>
            <person name="Adriaenssens E.M."/>
            <person name="Foster-Nyarko E."/>
            <person name="Jarju S."/>
            <person name="Secka A."/>
            <person name="Antonio M."/>
            <person name="Oren A."/>
            <person name="Chaudhuri R."/>
            <person name="La Ragione R.M."/>
            <person name="Hildebrand F."/>
            <person name="Pallen M.J."/>
        </authorList>
    </citation>
    <scope>NUCLEOTIDE SEQUENCE [LARGE SCALE GENOMIC DNA]</scope>
    <source>
        <strain evidence="2 3">Sa3CUA2</strain>
    </source>
</reference>
<sequence length="108" mass="11322">MTVLTSARTVSVSDATARGVAGLIKDAERGEDIIVSRHGKPVAAVVSTQHLDALRDLESHLRDAALALVRAATDTGVRGSLDEAITAFGLDRTDLEAELDDDLAAGRE</sequence>
<accession>A0ABR8QG10</accession>
<dbReference type="EMBL" id="JACSQV010000012">
    <property type="protein sequence ID" value="MBD7919330.1"/>
    <property type="molecule type" value="Genomic_DNA"/>
</dbReference>
<dbReference type="SUPFAM" id="SSF143120">
    <property type="entry name" value="YefM-like"/>
    <property type="match status" value="1"/>
</dbReference>
<gene>
    <name evidence="2" type="ORF">H9657_13725</name>
</gene>
<evidence type="ECO:0000313" key="2">
    <source>
        <dbReference type="EMBL" id="MBD7919330.1"/>
    </source>
</evidence>
<dbReference type="Proteomes" id="UP000604241">
    <property type="component" value="Unassembled WGS sequence"/>
</dbReference>
<dbReference type="NCBIfam" id="TIGR01552">
    <property type="entry name" value="phd_fam"/>
    <property type="match status" value="1"/>
</dbReference>
<protein>
    <submittedName>
        <fullName evidence="2">Type II toxin-antitoxin system prevent-host-death family antitoxin</fullName>
    </submittedName>
</protein>
<evidence type="ECO:0000256" key="1">
    <source>
        <dbReference type="ARBA" id="ARBA00009981"/>
    </source>
</evidence>
<dbReference type="RefSeq" id="WP_191783985.1">
    <property type="nucleotide sequence ID" value="NZ_JACSQV010000012.1"/>
</dbReference>
<dbReference type="Gene3D" id="3.40.1620.10">
    <property type="entry name" value="YefM-like domain"/>
    <property type="match status" value="1"/>
</dbReference>
<name>A0ABR8QG10_9CELL</name>
<proteinExistence type="inferred from homology"/>
<organism evidence="2 3">
    <name type="scientific">Cellulomonas avistercoris</name>
    <dbReference type="NCBI Taxonomy" id="2762242"/>
    <lineage>
        <taxon>Bacteria</taxon>
        <taxon>Bacillati</taxon>
        <taxon>Actinomycetota</taxon>
        <taxon>Actinomycetes</taxon>
        <taxon>Micrococcales</taxon>
        <taxon>Cellulomonadaceae</taxon>
        <taxon>Cellulomonas</taxon>
    </lineage>
</organism>
<comment type="caution">
    <text evidence="2">The sequence shown here is derived from an EMBL/GenBank/DDBJ whole genome shotgun (WGS) entry which is preliminary data.</text>
</comment>
<keyword evidence="3" id="KW-1185">Reference proteome</keyword>
<comment type="similarity">
    <text evidence="1">Belongs to the phD/YefM antitoxin family.</text>
</comment>
<evidence type="ECO:0000313" key="3">
    <source>
        <dbReference type="Proteomes" id="UP000604241"/>
    </source>
</evidence>